<feature type="transmembrane region" description="Helical" evidence="1">
    <location>
        <begin position="152"/>
        <end position="175"/>
    </location>
</feature>
<keyword evidence="3" id="KW-1185">Reference proteome</keyword>
<protein>
    <submittedName>
        <fullName evidence="2">Uncharacterized protein</fullName>
    </submittedName>
</protein>
<feature type="transmembrane region" description="Helical" evidence="1">
    <location>
        <begin position="53"/>
        <end position="74"/>
    </location>
</feature>
<proteinExistence type="predicted"/>
<name>A0A059EX94_9MICR</name>
<dbReference type="HOGENOM" id="CLU_1156126_0_0_1"/>
<feature type="transmembrane region" description="Helical" evidence="1">
    <location>
        <begin position="196"/>
        <end position="216"/>
    </location>
</feature>
<feature type="transmembrane region" description="Helical" evidence="1">
    <location>
        <begin position="20"/>
        <end position="46"/>
    </location>
</feature>
<keyword evidence="1" id="KW-0472">Membrane</keyword>
<evidence type="ECO:0000313" key="3">
    <source>
        <dbReference type="Proteomes" id="UP000030655"/>
    </source>
</evidence>
<organism evidence="2 3">
    <name type="scientific">Anncaliia algerae PRA339</name>
    <dbReference type="NCBI Taxonomy" id="1288291"/>
    <lineage>
        <taxon>Eukaryota</taxon>
        <taxon>Fungi</taxon>
        <taxon>Fungi incertae sedis</taxon>
        <taxon>Microsporidia</taxon>
        <taxon>Tubulinosematoidea</taxon>
        <taxon>Tubulinosematidae</taxon>
        <taxon>Anncaliia</taxon>
    </lineage>
</organism>
<sequence length="240" mass="27637">MINAFQEVALLFKKLDNLCLGYNIFVFIITMAVYMFTGCTGIFFSLPSYLMTVPVFIINSLPYIFDLCIMYQWNWINQIMSSKTDLLLFLVSTSVLLSILLNFFGVYLILIGCMFYLHKFTEQNIVNFISLFIISISLFTIISLMYSLLQNIFSSLFFSAISSYMILLGIEKVGIHYNFSNYLLTHKTVSFGAKPMLVYLVTFMFFFGLQLALSIVTSDLLDLNEIEDVSVKKKKKGKRK</sequence>
<dbReference type="VEuPathDB" id="MicrosporidiaDB:H312_02964"/>
<accession>A0A059EX94</accession>
<evidence type="ECO:0000313" key="2">
    <source>
        <dbReference type="EMBL" id="KCZ79638.1"/>
    </source>
</evidence>
<keyword evidence="1" id="KW-1133">Transmembrane helix</keyword>
<reference evidence="2 3" key="2">
    <citation type="submission" date="2014-03" db="EMBL/GenBank/DDBJ databases">
        <title>The Genome Sequence of Anncaliia algerae insect isolate PRA339.</title>
        <authorList>
            <consortium name="The Broad Institute Genome Sequencing Platform"/>
            <consortium name="The Broad Institute Genome Sequencing Center for Infectious Disease"/>
            <person name="Cuomo C."/>
            <person name="Becnel J."/>
            <person name="Sanscrainte N."/>
            <person name="Walker B."/>
            <person name="Young S.K."/>
            <person name="Zeng Q."/>
            <person name="Gargeya S."/>
            <person name="Fitzgerald M."/>
            <person name="Haas B."/>
            <person name="Abouelleil A."/>
            <person name="Alvarado L."/>
            <person name="Arachchi H.M."/>
            <person name="Berlin A.M."/>
            <person name="Chapman S.B."/>
            <person name="Dewar J."/>
            <person name="Goldberg J."/>
            <person name="Griggs A."/>
            <person name="Gujja S."/>
            <person name="Hansen M."/>
            <person name="Howarth C."/>
            <person name="Imamovic A."/>
            <person name="Larimer J."/>
            <person name="McCowan C."/>
            <person name="Murphy C."/>
            <person name="Neiman D."/>
            <person name="Pearson M."/>
            <person name="Priest M."/>
            <person name="Roberts A."/>
            <person name="Saif S."/>
            <person name="Shea T."/>
            <person name="Sisk P."/>
            <person name="Sykes S."/>
            <person name="Wortman J."/>
            <person name="Nusbaum C."/>
            <person name="Birren B."/>
        </authorList>
    </citation>
    <scope>NUCLEOTIDE SEQUENCE [LARGE SCALE GENOMIC DNA]</scope>
    <source>
        <strain evidence="2 3">PRA339</strain>
    </source>
</reference>
<dbReference type="OrthoDB" id="10462292at2759"/>
<evidence type="ECO:0000256" key="1">
    <source>
        <dbReference type="SAM" id="Phobius"/>
    </source>
</evidence>
<feature type="transmembrane region" description="Helical" evidence="1">
    <location>
        <begin position="124"/>
        <end position="146"/>
    </location>
</feature>
<feature type="transmembrane region" description="Helical" evidence="1">
    <location>
        <begin position="86"/>
        <end position="117"/>
    </location>
</feature>
<dbReference type="AlphaFoldDB" id="A0A059EX94"/>
<reference evidence="3" key="1">
    <citation type="submission" date="2013-02" db="EMBL/GenBank/DDBJ databases">
        <authorList>
            <consortium name="The Broad Institute Genome Sequencing Platform"/>
            <person name="Cuomo C."/>
            <person name="Becnel J."/>
            <person name="Sanscrainte N."/>
            <person name="Walker B."/>
            <person name="Young S.K."/>
            <person name="Zeng Q."/>
            <person name="Gargeya S."/>
            <person name="Fitzgerald M."/>
            <person name="Haas B."/>
            <person name="Abouelleil A."/>
            <person name="Alvarado L."/>
            <person name="Arachchi H.M."/>
            <person name="Berlin A.M."/>
            <person name="Chapman S.B."/>
            <person name="Dewar J."/>
            <person name="Goldberg J."/>
            <person name="Griggs A."/>
            <person name="Gujja S."/>
            <person name="Hansen M."/>
            <person name="Howarth C."/>
            <person name="Imamovic A."/>
            <person name="Larimer J."/>
            <person name="McCowan C."/>
            <person name="Murphy C."/>
            <person name="Neiman D."/>
            <person name="Pearson M."/>
            <person name="Priest M."/>
            <person name="Roberts A."/>
            <person name="Saif S."/>
            <person name="Shea T."/>
            <person name="Sisk P."/>
            <person name="Sykes S."/>
            <person name="Wortman J."/>
            <person name="Nusbaum C."/>
            <person name="Birren B."/>
        </authorList>
    </citation>
    <scope>NUCLEOTIDE SEQUENCE [LARGE SCALE GENOMIC DNA]</scope>
    <source>
        <strain evidence="3">PRA339</strain>
    </source>
</reference>
<keyword evidence="1" id="KW-0812">Transmembrane</keyword>
<dbReference type="Proteomes" id="UP000030655">
    <property type="component" value="Unassembled WGS sequence"/>
</dbReference>
<gene>
    <name evidence="2" type="ORF">H312_02964</name>
</gene>
<dbReference type="EMBL" id="KK365244">
    <property type="protein sequence ID" value="KCZ79638.1"/>
    <property type="molecule type" value="Genomic_DNA"/>
</dbReference>